<dbReference type="PANTHER" id="PTHR47738:SF3">
    <property type="entry name" value="PHOSPHOTRANSFERASE SYSTEM MANNITOL_FRUCTOSE-SPECIFIC IIA DOMAIN CONTAINING PROTEIN"/>
    <property type="match status" value="1"/>
</dbReference>
<dbReference type="PANTHER" id="PTHR47738">
    <property type="entry name" value="PTS SYSTEM FRUCTOSE-LIKE EIIA COMPONENT-RELATED"/>
    <property type="match status" value="1"/>
</dbReference>
<dbReference type="Gene3D" id="3.40.930.10">
    <property type="entry name" value="Mannitol-specific EII, Chain A"/>
    <property type="match status" value="1"/>
</dbReference>
<gene>
    <name evidence="2" type="ORF">NCTC5385_00516</name>
</gene>
<dbReference type="InterPro" id="IPR051541">
    <property type="entry name" value="PTS_SugarTrans_NitroReg"/>
</dbReference>
<dbReference type="AlphaFoldDB" id="A0A4U9XPU0"/>
<dbReference type="InterPro" id="IPR002178">
    <property type="entry name" value="PTS_EIIA_type-2_dom"/>
</dbReference>
<accession>A0A4U9XPU0</accession>
<dbReference type="SUPFAM" id="SSF55804">
    <property type="entry name" value="Phoshotransferase/anion transport protein"/>
    <property type="match status" value="1"/>
</dbReference>
<feature type="domain" description="PTS EIIA type-2" evidence="1">
    <location>
        <begin position="1"/>
        <end position="151"/>
    </location>
</feature>
<dbReference type="InterPro" id="IPR016152">
    <property type="entry name" value="PTrfase/Anion_transptr"/>
</dbReference>
<sequence length="157" mass="17987">MSADIVLTNVRSQAQLFDVVASHLEKLHYVTSDYKEALKSREKEFPTGLKIDYRDGSDALYAAIPHTETKYCLKNKVVYVKNESPLVFKHMIDPSEDCLVRHFFFIINSKNDGQTKILSHLISFFIEKGNMEKLDQCGNNPKVIKNYLVKEGVLTND</sequence>
<dbReference type="RefSeq" id="WP_138068116.1">
    <property type="nucleotide sequence ID" value="NZ_LR594035.1"/>
</dbReference>
<evidence type="ECO:0000313" key="2">
    <source>
        <dbReference type="EMBL" id="VTS15494.1"/>
    </source>
</evidence>
<dbReference type="PROSITE" id="PS51094">
    <property type="entry name" value="PTS_EIIA_TYPE_2"/>
    <property type="match status" value="1"/>
</dbReference>
<organism evidence="2 3">
    <name type="scientific">Streptococcus pseudoporcinus</name>
    <dbReference type="NCBI Taxonomy" id="361101"/>
    <lineage>
        <taxon>Bacteria</taxon>
        <taxon>Bacillati</taxon>
        <taxon>Bacillota</taxon>
        <taxon>Bacilli</taxon>
        <taxon>Lactobacillales</taxon>
        <taxon>Streptococcaceae</taxon>
        <taxon>Streptococcus</taxon>
    </lineage>
</organism>
<protein>
    <submittedName>
        <fullName evidence="2">PTS system transporter subunit IIA</fullName>
    </submittedName>
</protein>
<name>A0A4U9XPU0_9STRE</name>
<evidence type="ECO:0000313" key="3">
    <source>
        <dbReference type="Proteomes" id="UP000304914"/>
    </source>
</evidence>
<dbReference type="Pfam" id="PF00359">
    <property type="entry name" value="PTS_EIIA_2"/>
    <property type="match status" value="1"/>
</dbReference>
<dbReference type="STRING" id="873448.STRPO_1017"/>
<reference evidence="2 3" key="1">
    <citation type="submission" date="2019-05" db="EMBL/GenBank/DDBJ databases">
        <authorList>
            <consortium name="Pathogen Informatics"/>
        </authorList>
    </citation>
    <scope>NUCLEOTIDE SEQUENCE [LARGE SCALE GENOMIC DNA]</scope>
    <source>
        <strain evidence="2 3">NCTC5385</strain>
    </source>
</reference>
<proteinExistence type="predicted"/>
<dbReference type="Proteomes" id="UP000304914">
    <property type="component" value="Chromosome"/>
</dbReference>
<dbReference type="EMBL" id="LR594035">
    <property type="protein sequence ID" value="VTS15494.1"/>
    <property type="molecule type" value="Genomic_DNA"/>
</dbReference>
<evidence type="ECO:0000259" key="1">
    <source>
        <dbReference type="PROSITE" id="PS51094"/>
    </source>
</evidence>